<dbReference type="InterPro" id="IPR036182">
    <property type="entry name" value="PCuAC_sf"/>
</dbReference>
<gene>
    <name evidence="2" type="ORF">Salmuc_02801</name>
</gene>
<dbReference type="PANTHER" id="PTHR36302:SF1">
    <property type="entry name" value="COPPER CHAPERONE PCU(A)C"/>
    <property type="match status" value="1"/>
</dbReference>
<evidence type="ECO:0000313" key="2">
    <source>
        <dbReference type="EMBL" id="EPX85420.1"/>
    </source>
</evidence>
<reference evidence="3" key="1">
    <citation type="journal article" date="2014" name="Stand. Genomic Sci.">
        <title>Genome sequence of the exopolysaccharide-producing Salipiger mucosus type strain (DSM 16094(T)), a moderately halophilic member of the Roseobacter clade.</title>
        <authorList>
            <person name="Riedel T."/>
            <person name="Spring S."/>
            <person name="Fiebig A."/>
            <person name="Petersen J."/>
            <person name="Kyrpides N.C."/>
            <person name="Goker M."/>
            <person name="Klenk H.P."/>
        </authorList>
    </citation>
    <scope>NUCLEOTIDE SEQUENCE [LARGE SCALE GENOMIC DNA]</scope>
    <source>
        <strain evidence="3">DSM 16094</strain>
    </source>
</reference>
<dbReference type="OrthoDB" id="9796962at2"/>
<keyword evidence="1" id="KW-0732">Signal</keyword>
<dbReference type="EMBL" id="APVH01000009">
    <property type="protein sequence ID" value="EPX85420.1"/>
    <property type="molecule type" value="Genomic_DNA"/>
</dbReference>
<comment type="caution">
    <text evidence="2">The sequence shown here is derived from an EMBL/GenBank/DDBJ whole genome shotgun (WGS) entry which is preliminary data.</text>
</comment>
<dbReference type="SUPFAM" id="SSF110087">
    <property type="entry name" value="DR1885-like metal-binding protein"/>
    <property type="match status" value="1"/>
</dbReference>
<dbReference type="HOGENOM" id="CLU_100939_2_0_5"/>
<feature type="chain" id="PRO_5004556302" evidence="1">
    <location>
        <begin position="22"/>
        <end position="152"/>
    </location>
</feature>
<dbReference type="InterPro" id="IPR007410">
    <property type="entry name" value="LpqE-like"/>
</dbReference>
<keyword evidence="3" id="KW-1185">Reference proteome</keyword>
<dbReference type="Pfam" id="PF04314">
    <property type="entry name" value="PCuAC"/>
    <property type="match status" value="1"/>
</dbReference>
<dbReference type="PANTHER" id="PTHR36302">
    <property type="entry name" value="BLR7088 PROTEIN"/>
    <property type="match status" value="1"/>
</dbReference>
<dbReference type="AlphaFoldDB" id="S9S5E8"/>
<feature type="signal peptide" evidence="1">
    <location>
        <begin position="1"/>
        <end position="21"/>
    </location>
</feature>
<dbReference type="STRING" id="1123237.Salmuc_02801"/>
<dbReference type="eggNOG" id="COG2847">
    <property type="taxonomic scope" value="Bacteria"/>
</dbReference>
<evidence type="ECO:0000313" key="3">
    <source>
        <dbReference type="Proteomes" id="UP000015347"/>
    </source>
</evidence>
<organism evidence="2 3">
    <name type="scientific">Salipiger mucosus DSM 16094</name>
    <dbReference type="NCBI Taxonomy" id="1123237"/>
    <lineage>
        <taxon>Bacteria</taxon>
        <taxon>Pseudomonadati</taxon>
        <taxon>Pseudomonadota</taxon>
        <taxon>Alphaproteobacteria</taxon>
        <taxon>Rhodobacterales</taxon>
        <taxon>Roseobacteraceae</taxon>
        <taxon>Salipiger</taxon>
    </lineage>
</organism>
<dbReference type="RefSeq" id="WP_020041352.1">
    <property type="nucleotide sequence ID" value="NZ_KE557273.1"/>
</dbReference>
<name>S9S5E8_9RHOB</name>
<dbReference type="Proteomes" id="UP000015347">
    <property type="component" value="Unassembled WGS sequence"/>
</dbReference>
<dbReference type="Gene3D" id="2.60.40.1890">
    <property type="entry name" value="PCu(A)C copper chaperone"/>
    <property type="match status" value="1"/>
</dbReference>
<protein>
    <submittedName>
        <fullName evidence="2">Copper metallochaperone</fullName>
    </submittedName>
</protein>
<sequence>MKIKSAIAGALGLALATPAAADIVISDAYARSAMPGAKTGAAFMQIENTGAEDDRLVAVDSEAAMKVELHTHVDMGDGVVKMTEVEEGFAIPAGGHHMLARGGDHVMFMGVTQPFEHGGTVTVTLTFEKAGERVVDIPVDLERQPDHGAMSH</sequence>
<evidence type="ECO:0000256" key="1">
    <source>
        <dbReference type="SAM" id="SignalP"/>
    </source>
</evidence>
<dbReference type="InterPro" id="IPR058248">
    <property type="entry name" value="Lxx211020-like"/>
</dbReference>
<accession>S9S5E8</accession>
<proteinExistence type="predicted"/>